<comment type="catalytic activity">
    <reaction evidence="1">
        <text>adenosylcob(III)inamide + ATP = adenosylcob(III)inamide phosphate + ADP + H(+)</text>
        <dbReference type="Rhea" id="RHEA:15769"/>
        <dbReference type="ChEBI" id="CHEBI:2480"/>
        <dbReference type="ChEBI" id="CHEBI:15378"/>
        <dbReference type="ChEBI" id="CHEBI:30616"/>
        <dbReference type="ChEBI" id="CHEBI:58502"/>
        <dbReference type="ChEBI" id="CHEBI:456216"/>
        <dbReference type="EC" id="2.7.1.156"/>
    </reaction>
</comment>
<dbReference type="InterPro" id="IPR027417">
    <property type="entry name" value="P-loop_NTPase"/>
</dbReference>
<gene>
    <name evidence="18" type="ORF">P9271_05345</name>
</gene>
<evidence type="ECO:0000313" key="19">
    <source>
        <dbReference type="Proteomes" id="UP001342826"/>
    </source>
</evidence>
<evidence type="ECO:0000256" key="5">
    <source>
        <dbReference type="ARBA" id="ARBA00004692"/>
    </source>
</evidence>
<evidence type="ECO:0000256" key="2">
    <source>
        <dbReference type="ARBA" id="ARBA00000711"/>
    </source>
</evidence>
<dbReference type="Pfam" id="PF02283">
    <property type="entry name" value="CobU"/>
    <property type="match status" value="1"/>
</dbReference>
<dbReference type="SUPFAM" id="SSF52540">
    <property type="entry name" value="P-loop containing nucleoside triphosphate hydrolases"/>
    <property type="match status" value="1"/>
</dbReference>
<keyword evidence="13 18" id="KW-0418">Kinase</keyword>
<dbReference type="EC" id="2.7.7.62" evidence="9"/>
<dbReference type="InterPro" id="IPR003203">
    <property type="entry name" value="CobU/CobP"/>
</dbReference>
<evidence type="ECO:0000256" key="15">
    <source>
        <dbReference type="ARBA" id="ARBA00023134"/>
    </source>
</evidence>
<keyword evidence="10" id="KW-0169">Cobalamin biosynthesis</keyword>
<comment type="similarity">
    <text evidence="7">Belongs to the CobU/CobP family.</text>
</comment>
<evidence type="ECO:0000256" key="14">
    <source>
        <dbReference type="ARBA" id="ARBA00022840"/>
    </source>
</evidence>
<evidence type="ECO:0000256" key="9">
    <source>
        <dbReference type="ARBA" id="ARBA00012523"/>
    </source>
</evidence>
<evidence type="ECO:0000256" key="16">
    <source>
        <dbReference type="ARBA" id="ARBA00029570"/>
    </source>
</evidence>
<dbReference type="EMBL" id="JARTFS010000005">
    <property type="protein sequence ID" value="MED4400754.1"/>
    <property type="molecule type" value="Genomic_DNA"/>
</dbReference>
<dbReference type="PANTHER" id="PTHR34848:SF1">
    <property type="entry name" value="BIFUNCTIONAL ADENOSYLCOBALAMIN BIOSYNTHESIS PROTEIN COBU"/>
    <property type="match status" value="1"/>
</dbReference>
<dbReference type="PIRSF" id="PIRSF006135">
    <property type="entry name" value="CobU"/>
    <property type="match status" value="1"/>
</dbReference>
<keyword evidence="14" id="KW-0067">ATP-binding</keyword>
<evidence type="ECO:0000256" key="3">
    <source>
        <dbReference type="ARBA" id="ARBA00001522"/>
    </source>
</evidence>
<comment type="catalytic activity">
    <reaction evidence="2">
        <text>adenosylcob(III)inamide phosphate + GTP + H(+) = adenosylcob(III)inamide-GDP + diphosphate</text>
        <dbReference type="Rhea" id="RHEA:22712"/>
        <dbReference type="ChEBI" id="CHEBI:15378"/>
        <dbReference type="ChEBI" id="CHEBI:33019"/>
        <dbReference type="ChEBI" id="CHEBI:37565"/>
        <dbReference type="ChEBI" id="CHEBI:58502"/>
        <dbReference type="ChEBI" id="CHEBI:60487"/>
        <dbReference type="EC" id="2.7.7.62"/>
    </reaction>
</comment>
<evidence type="ECO:0000256" key="6">
    <source>
        <dbReference type="ARBA" id="ARBA00005159"/>
    </source>
</evidence>
<evidence type="ECO:0000256" key="10">
    <source>
        <dbReference type="ARBA" id="ARBA00022573"/>
    </source>
</evidence>
<evidence type="ECO:0000256" key="17">
    <source>
        <dbReference type="ARBA" id="ARBA00030571"/>
    </source>
</evidence>
<accession>A0ABU6NUH8</accession>
<dbReference type="Proteomes" id="UP001342826">
    <property type="component" value="Unassembled WGS sequence"/>
</dbReference>
<evidence type="ECO:0000256" key="12">
    <source>
        <dbReference type="ARBA" id="ARBA00022741"/>
    </source>
</evidence>
<keyword evidence="19" id="KW-1185">Reference proteome</keyword>
<organism evidence="18 19">
    <name type="scientific">Metabacillus fastidiosus</name>
    <dbReference type="NCBI Taxonomy" id="1458"/>
    <lineage>
        <taxon>Bacteria</taxon>
        <taxon>Bacillati</taxon>
        <taxon>Bacillota</taxon>
        <taxon>Bacilli</taxon>
        <taxon>Bacillales</taxon>
        <taxon>Bacillaceae</taxon>
        <taxon>Metabacillus</taxon>
    </lineage>
</organism>
<dbReference type="GO" id="GO:0016779">
    <property type="term" value="F:nucleotidyltransferase activity"/>
    <property type="evidence" value="ECO:0007669"/>
    <property type="project" value="UniProtKB-KW"/>
</dbReference>
<dbReference type="CDD" id="cd00544">
    <property type="entry name" value="CobU"/>
    <property type="match status" value="1"/>
</dbReference>
<evidence type="ECO:0000256" key="1">
    <source>
        <dbReference type="ARBA" id="ARBA00000312"/>
    </source>
</evidence>
<evidence type="ECO:0000256" key="11">
    <source>
        <dbReference type="ARBA" id="ARBA00022679"/>
    </source>
</evidence>
<dbReference type="Gene3D" id="3.40.50.300">
    <property type="entry name" value="P-loop containing nucleotide triphosphate hydrolases"/>
    <property type="match status" value="1"/>
</dbReference>
<dbReference type="PANTHER" id="PTHR34848">
    <property type="match status" value="1"/>
</dbReference>
<reference evidence="18 19" key="1">
    <citation type="submission" date="2023-03" db="EMBL/GenBank/DDBJ databases">
        <title>Bacillus Genome Sequencing.</title>
        <authorList>
            <person name="Dunlap C."/>
        </authorList>
    </citation>
    <scope>NUCLEOTIDE SEQUENCE [LARGE SCALE GENOMIC DNA]</scope>
    <source>
        <strain evidence="18 19">NRS-1717</strain>
    </source>
</reference>
<dbReference type="RefSeq" id="WP_082799850.1">
    <property type="nucleotide sequence ID" value="NZ_JARTFQ010000005.1"/>
</dbReference>
<evidence type="ECO:0000256" key="7">
    <source>
        <dbReference type="ARBA" id="ARBA00007490"/>
    </source>
</evidence>
<evidence type="ECO:0000256" key="13">
    <source>
        <dbReference type="ARBA" id="ARBA00022777"/>
    </source>
</evidence>
<sequence length="174" mass="19747">MIIFVSGGVRSGKSYFAEQKAMELASDSKELHYIATSIVYDEEMKKRIRKHQEDRTKSGLQWNTVECSANIGEIASRFSKKDVVLIDCLTTLLANEMFSEQNEDEQSILLALQKIANNSFAVIIVSNEIFSSGTMYEWETLNYMRKLGRLHVEIAAVAKEVYLVENGIPRKKKG</sequence>
<comment type="caution">
    <text evidence="18">The sequence shown here is derived from an EMBL/GenBank/DDBJ whole genome shotgun (WGS) entry which is preliminary data.</text>
</comment>
<comment type="catalytic activity">
    <reaction evidence="3">
        <text>adenosylcob(III)inamide + GTP = adenosylcob(III)inamide phosphate + GDP + H(+)</text>
        <dbReference type="Rhea" id="RHEA:15765"/>
        <dbReference type="ChEBI" id="CHEBI:2480"/>
        <dbReference type="ChEBI" id="CHEBI:15378"/>
        <dbReference type="ChEBI" id="CHEBI:37565"/>
        <dbReference type="ChEBI" id="CHEBI:58189"/>
        <dbReference type="ChEBI" id="CHEBI:58502"/>
        <dbReference type="EC" id="2.7.1.156"/>
    </reaction>
</comment>
<evidence type="ECO:0000256" key="4">
    <source>
        <dbReference type="ARBA" id="ARBA00003889"/>
    </source>
</evidence>
<keyword evidence="12" id="KW-0547">Nucleotide-binding</keyword>
<comment type="pathway">
    <text evidence="6">Cofactor biosynthesis; adenosylcobalamin biosynthesis; adenosylcobalamin from cob(II)yrinate a,c-diamide: step 5/7.</text>
</comment>
<keyword evidence="15" id="KW-0342">GTP-binding</keyword>
<dbReference type="GeneID" id="301140003"/>
<evidence type="ECO:0000313" key="18">
    <source>
        <dbReference type="EMBL" id="MED4400754.1"/>
    </source>
</evidence>
<keyword evidence="18" id="KW-0548">Nucleotidyltransferase</keyword>
<proteinExistence type="inferred from homology"/>
<keyword evidence="11" id="KW-0808">Transferase</keyword>
<protein>
    <recommendedName>
        <fullName evidence="16">Adenosylcobinamide kinase</fullName>
        <ecNumber evidence="8">2.7.1.156</ecNumber>
        <ecNumber evidence="9">2.7.7.62</ecNumber>
    </recommendedName>
    <alternativeName>
        <fullName evidence="17">Adenosylcobinamide-phosphate guanylyltransferase</fullName>
    </alternativeName>
</protein>
<evidence type="ECO:0000256" key="8">
    <source>
        <dbReference type="ARBA" id="ARBA00012016"/>
    </source>
</evidence>
<comment type="function">
    <text evidence="4">Catalyzes ATP-dependent phosphorylation of adenosylcobinamide and addition of GMP to adenosylcobinamide phosphate.</text>
</comment>
<name>A0ABU6NUH8_9BACI</name>
<dbReference type="GO" id="GO:0016301">
    <property type="term" value="F:kinase activity"/>
    <property type="evidence" value="ECO:0007669"/>
    <property type="project" value="UniProtKB-KW"/>
</dbReference>
<dbReference type="EC" id="2.7.1.156" evidence="8"/>
<comment type="pathway">
    <text evidence="5">Cofactor biosynthesis; adenosylcobalamin biosynthesis; adenosylcobalamin from cob(II)yrinate a,c-diamide: step 6/7.</text>
</comment>